<gene>
    <name evidence="1" type="ORF">FTUN_0355</name>
</gene>
<dbReference type="KEGG" id="ftj:FTUN_0355"/>
<evidence type="ECO:0000313" key="1">
    <source>
        <dbReference type="EMBL" id="QJW92858.1"/>
    </source>
</evidence>
<accession>A0A6M5YFT6</accession>
<reference evidence="2" key="1">
    <citation type="submission" date="2020-05" db="EMBL/GenBank/DDBJ databases">
        <title>Frigoriglobus tundricola gen. nov., sp. nov., a psychrotolerant cellulolytic planctomycete of the family Gemmataceae with two divergent copies of 16S rRNA gene.</title>
        <authorList>
            <person name="Kulichevskaya I.S."/>
            <person name="Ivanova A.A."/>
            <person name="Naumoff D.G."/>
            <person name="Beletsky A.V."/>
            <person name="Rijpstra W.I.C."/>
            <person name="Sinninghe Damste J.S."/>
            <person name="Mardanov A.V."/>
            <person name="Ravin N.V."/>
            <person name="Dedysh S.N."/>
        </authorList>
    </citation>
    <scope>NUCLEOTIDE SEQUENCE [LARGE SCALE GENOMIC DNA]</scope>
    <source>
        <strain evidence="2">PL17</strain>
    </source>
</reference>
<proteinExistence type="predicted"/>
<dbReference type="AlphaFoldDB" id="A0A6M5YFT6"/>
<protein>
    <submittedName>
        <fullName evidence="1">Uncharacterized protein</fullName>
    </submittedName>
</protein>
<evidence type="ECO:0000313" key="2">
    <source>
        <dbReference type="Proteomes" id="UP000503447"/>
    </source>
</evidence>
<dbReference type="EMBL" id="CP053452">
    <property type="protein sequence ID" value="QJW92858.1"/>
    <property type="molecule type" value="Genomic_DNA"/>
</dbReference>
<organism evidence="1 2">
    <name type="scientific">Frigoriglobus tundricola</name>
    <dbReference type="NCBI Taxonomy" id="2774151"/>
    <lineage>
        <taxon>Bacteria</taxon>
        <taxon>Pseudomonadati</taxon>
        <taxon>Planctomycetota</taxon>
        <taxon>Planctomycetia</taxon>
        <taxon>Gemmatales</taxon>
        <taxon>Gemmataceae</taxon>
        <taxon>Frigoriglobus</taxon>
    </lineage>
</organism>
<keyword evidence="2" id="KW-1185">Reference proteome</keyword>
<sequence length="40" mass="4435">MYTLEAPENFVHTPGSEQCPRSSGFTIKLSSVRKSFEATT</sequence>
<name>A0A6M5YFT6_9BACT</name>
<dbReference type="Proteomes" id="UP000503447">
    <property type="component" value="Chromosome"/>
</dbReference>